<dbReference type="Proteomes" id="UP000321926">
    <property type="component" value="Unassembled WGS sequence"/>
</dbReference>
<dbReference type="InterPro" id="IPR025515">
    <property type="entry name" value="DUF4403"/>
</dbReference>
<reference evidence="1 2" key="1">
    <citation type="submission" date="2019-08" db="EMBL/GenBank/DDBJ databases">
        <authorList>
            <person name="Shi S."/>
        </authorList>
    </citation>
    <scope>NUCLEOTIDE SEQUENCE [LARGE SCALE GENOMIC DNA]</scope>
    <source>
        <strain evidence="1 2">GY10130</strain>
    </source>
</reference>
<dbReference type="EMBL" id="VRTY01000043">
    <property type="protein sequence ID" value="TXK45376.1"/>
    <property type="molecule type" value="Genomic_DNA"/>
</dbReference>
<keyword evidence="2" id="KW-1185">Reference proteome</keyword>
<comment type="caution">
    <text evidence="1">The sequence shown here is derived from an EMBL/GenBank/DDBJ whole genome shotgun (WGS) entry which is preliminary data.</text>
</comment>
<accession>A0A5C8K6H0</accession>
<gene>
    <name evidence="1" type="ORF">FVR03_12475</name>
</gene>
<name>A0A5C8K6H0_9BACT</name>
<dbReference type="AlphaFoldDB" id="A0A5C8K6H0"/>
<dbReference type="Pfam" id="PF14356">
    <property type="entry name" value="DUF4403"/>
    <property type="match status" value="1"/>
</dbReference>
<proteinExistence type="predicted"/>
<evidence type="ECO:0000313" key="1">
    <source>
        <dbReference type="EMBL" id="TXK45376.1"/>
    </source>
</evidence>
<protein>
    <submittedName>
        <fullName evidence="1">DUF4403 family protein</fullName>
    </submittedName>
</protein>
<sequence>MVLPGCSSTSKLNTEAPATGASAASVYQPSLSSITIPVSVSIATIEEKLNKEIAGILYKDDKLDDDNVAVTVSKNGKLSIRAEKDKVYFSIPLHIYAKGRWKWDPCKLCPAIDKTEDTAFDMVIKTESRIGLTEDYKINTITSGDFEWGNTKPTIQLGPLKIGLARFVEPAIRTQMSSISKQLDKELQQYLDMRKYVSDAWLMVQEPMKLDNDLNAWLSIVPQDVRIAPLLMKNGTLSTRIGITSFISVTTDGKPQQPLNKKLPKLIIDNRLSDEIQIGLTANIPYEHASKLLQAQVAGQTYKFDGDKNQVTVTNATITPGGNQLILMLDVNGKTKAGMFTKKIAGKVYLRGTPYYDAQTASIKVRDVDYTLDTKDKLLSTASWLAKNKFVDIIQAQVNIPVQSQLTEAQKMLQTTLDQSGRVHESVLLRGNIREITPDNIYLTPTGIKAVVNAKGTLTATIDKL</sequence>
<dbReference type="OrthoDB" id="617059at2"/>
<evidence type="ECO:0000313" key="2">
    <source>
        <dbReference type="Proteomes" id="UP000321926"/>
    </source>
</evidence>
<organism evidence="1 2">
    <name type="scientific">Pontibacter qinzhouensis</name>
    <dbReference type="NCBI Taxonomy" id="2603253"/>
    <lineage>
        <taxon>Bacteria</taxon>
        <taxon>Pseudomonadati</taxon>
        <taxon>Bacteroidota</taxon>
        <taxon>Cytophagia</taxon>
        <taxon>Cytophagales</taxon>
        <taxon>Hymenobacteraceae</taxon>
        <taxon>Pontibacter</taxon>
    </lineage>
</organism>